<dbReference type="Gramene" id="AUR62028635-RA">
    <property type="protein sequence ID" value="AUR62028635-RA:cds"/>
    <property type="gene ID" value="AUR62028635"/>
</dbReference>
<dbReference type="Pfam" id="PF00201">
    <property type="entry name" value="UDPGT"/>
    <property type="match status" value="1"/>
</dbReference>
<sequence>MKNANQAQKAHIHVLVLPYPSQGRINPMLQFSKRLAHKGIKPTLSPTLCFSKMMDTTAITTHYGSPINVRPISDGYDDGGFIQAGSITAYLDSFKTIGPKTLAQLIEKLAEEGDPVKAIIYDGLLPWALDVAKQFGLGKVLFFPESCSVSSVYYHVHCGLIKVPLMGPSPTTVLIPGVPELQPSEAPSFVANGSHPEWLAWVLRQFSDLDRVDWVLCSIFYDMEKEVVDWMAKMCNIRTIGPTIPSYYLDKRVEDDKDYSFQRFKPITTLCKNWLDSKPKNSVVYMSFGSLAKLSEQQFEELACGLRNTHQSFLWVVRELEQAKLPKEFINETSEQGLVVGWTSQLEVLSHKAIGCFVTHCGFNSILEALSLGVPVVGVPQCFDQGTNAKFVEDVWRVGVRAKVDEKGVVKREVLEECIREVMEGEKKEELRKNADKWNRLAKEAMSEGGSSYKNIDEFMAFLEKKTTEEEAKTDHLQQEKAGSELVNTGNQSPKKDRREVEQLQPKKDAAGNQSTEDEPPKEATTKDQPTQQVKAIAEDEPPAEEEPPKEDEPPAAVEETHSYIMQKSLLLKRPLLQLLILLEKSSAAEKSHAASSANAQQKAPAEIKKILLGSEEIEIEDETEEELERQRQEELQRDEELTRILRDVKLPGISAIATAATAIAENLPAATTPKKPGRPRAATAVAEKPAEKTGRTRAAVIEKAGQKGGQKRPAASAKGPAKKRKVIDQVPYDEPSEDEEQEEVPATSGQKRPSASAKGPLKKTKIIEEQSKEENEEDDKTSDSKVGDPKTPTENREAAGDISTILKSPACSSMEDILDKSNKKGGSMG</sequence>
<dbReference type="InterPro" id="IPR035595">
    <property type="entry name" value="UDP_glycos_trans_CS"/>
</dbReference>
<evidence type="ECO:0000313" key="4">
    <source>
        <dbReference type="EnsemblPlants" id="AUR62028635-RA:cds"/>
    </source>
</evidence>
<dbReference type="CDD" id="cd03784">
    <property type="entry name" value="GT1_Gtf-like"/>
    <property type="match status" value="1"/>
</dbReference>
<evidence type="ECO:0008006" key="6">
    <source>
        <dbReference type="Google" id="ProtNLM"/>
    </source>
</evidence>
<dbReference type="Gene3D" id="3.40.50.2000">
    <property type="entry name" value="Glycogen Phosphorylase B"/>
    <property type="match status" value="2"/>
</dbReference>
<dbReference type="GO" id="GO:0080043">
    <property type="term" value="F:quercetin 3-O-glucosyltransferase activity"/>
    <property type="evidence" value="ECO:0007669"/>
    <property type="project" value="TreeGrafter"/>
</dbReference>
<dbReference type="EnsemblPlants" id="AUR62028635-RA">
    <property type="protein sequence ID" value="AUR62028635-RA:cds"/>
    <property type="gene ID" value="AUR62028635"/>
</dbReference>
<keyword evidence="2" id="KW-0808">Transferase</keyword>
<evidence type="ECO:0000256" key="2">
    <source>
        <dbReference type="ARBA" id="ARBA00022679"/>
    </source>
</evidence>
<reference evidence="4" key="2">
    <citation type="submission" date="2021-03" db="UniProtKB">
        <authorList>
            <consortium name="EnsemblPlants"/>
        </authorList>
    </citation>
    <scope>IDENTIFICATION</scope>
</reference>
<comment type="similarity">
    <text evidence="1">Belongs to the UDP-glycosyltransferase family.</text>
</comment>
<dbReference type="SMR" id="A0A803MFP1"/>
<dbReference type="PROSITE" id="PS00375">
    <property type="entry name" value="UDPGT"/>
    <property type="match status" value="1"/>
</dbReference>
<evidence type="ECO:0000256" key="3">
    <source>
        <dbReference type="SAM" id="MobiDB-lite"/>
    </source>
</evidence>
<evidence type="ECO:0000313" key="5">
    <source>
        <dbReference type="Proteomes" id="UP000596660"/>
    </source>
</evidence>
<feature type="compositionally biased region" description="Basic and acidic residues" evidence="3">
    <location>
        <begin position="629"/>
        <end position="639"/>
    </location>
</feature>
<feature type="compositionally biased region" description="Acidic residues" evidence="3">
    <location>
        <begin position="539"/>
        <end position="550"/>
    </location>
</feature>
<keyword evidence="5" id="KW-1185">Reference proteome</keyword>
<feature type="region of interest" description="Disordered" evidence="3">
    <location>
        <begin position="470"/>
        <end position="561"/>
    </location>
</feature>
<feature type="region of interest" description="Disordered" evidence="3">
    <location>
        <begin position="587"/>
        <end position="606"/>
    </location>
</feature>
<protein>
    <recommendedName>
        <fullName evidence="6">UDP-glycosyltransferases domain-containing protein</fullName>
    </recommendedName>
</protein>
<dbReference type="PANTHER" id="PTHR11926:SF1553">
    <property type="entry name" value="GLYCOSYLTRANSFERASE"/>
    <property type="match status" value="1"/>
</dbReference>
<dbReference type="SUPFAM" id="SSF53756">
    <property type="entry name" value="UDP-Glycosyltransferase/glycogen phosphorylase"/>
    <property type="match status" value="1"/>
</dbReference>
<feature type="compositionally biased region" description="Basic and acidic residues" evidence="3">
    <location>
        <begin position="494"/>
        <end position="510"/>
    </location>
</feature>
<dbReference type="GO" id="GO:0080044">
    <property type="term" value="F:quercetin 7-O-glucosyltransferase activity"/>
    <property type="evidence" value="ECO:0007669"/>
    <property type="project" value="TreeGrafter"/>
</dbReference>
<feature type="compositionally biased region" description="Acidic residues" evidence="3">
    <location>
        <begin position="735"/>
        <end position="744"/>
    </location>
</feature>
<dbReference type="Proteomes" id="UP000596660">
    <property type="component" value="Unplaced"/>
</dbReference>
<accession>A0A803MFP1</accession>
<dbReference type="FunFam" id="3.40.50.2000:FF:000019">
    <property type="entry name" value="Glycosyltransferase"/>
    <property type="match status" value="1"/>
</dbReference>
<feature type="region of interest" description="Disordered" evidence="3">
    <location>
        <begin position="666"/>
        <end position="830"/>
    </location>
</feature>
<dbReference type="AlphaFoldDB" id="A0A803MFP1"/>
<name>A0A803MFP1_CHEQI</name>
<dbReference type="PANTHER" id="PTHR11926">
    <property type="entry name" value="GLUCOSYL/GLUCURONOSYL TRANSFERASES"/>
    <property type="match status" value="1"/>
</dbReference>
<dbReference type="InterPro" id="IPR002213">
    <property type="entry name" value="UDP_glucos_trans"/>
</dbReference>
<reference evidence="4" key="1">
    <citation type="journal article" date="2017" name="Nature">
        <title>The genome of Chenopodium quinoa.</title>
        <authorList>
            <person name="Jarvis D.E."/>
            <person name="Ho Y.S."/>
            <person name="Lightfoot D.J."/>
            <person name="Schmoeckel S.M."/>
            <person name="Li B."/>
            <person name="Borm T.J.A."/>
            <person name="Ohyanagi H."/>
            <person name="Mineta K."/>
            <person name="Michell C.T."/>
            <person name="Saber N."/>
            <person name="Kharbatia N.M."/>
            <person name="Rupper R.R."/>
            <person name="Sharp A.R."/>
            <person name="Dally N."/>
            <person name="Boughton B.A."/>
            <person name="Woo Y.H."/>
            <person name="Gao G."/>
            <person name="Schijlen E.G.W.M."/>
            <person name="Guo X."/>
            <person name="Momin A.A."/>
            <person name="Negrao S."/>
            <person name="Al-Babili S."/>
            <person name="Gehring C."/>
            <person name="Roessner U."/>
            <person name="Jung C."/>
            <person name="Murphy K."/>
            <person name="Arold S.T."/>
            <person name="Gojobori T."/>
            <person name="van der Linden C.G."/>
            <person name="van Loo E.N."/>
            <person name="Jellen E.N."/>
            <person name="Maughan P.J."/>
            <person name="Tester M."/>
        </authorList>
    </citation>
    <scope>NUCLEOTIDE SEQUENCE [LARGE SCALE GENOMIC DNA]</scope>
    <source>
        <strain evidence="4">cv. PI 614886</strain>
    </source>
</reference>
<feature type="region of interest" description="Disordered" evidence="3">
    <location>
        <begin position="615"/>
        <end position="639"/>
    </location>
</feature>
<feature type="compositionally biased region" description="Basic and acidic residues" evidence="3">
    <location>
        <begin position="470"/>
        <end position="483"/>
    </location>
</feature>
<feature type="compositionally biased region" description="Acidic residues" evidence="3">
    <location>
        <begin position="616"/>
        <end position="628"/>
    </location>
</feature>
<dbReference type="OMA" id="CNIRTIG"/>
<evidence type="ECO:0000256" key="1">
    <source>
        <dbReference type="ARBA" id="ARBA00009995"/>
    </source>
</evidence>
<proteinExistence type="inferred from homology"/>
<feature type="compositionally biased region" description="Basic and acidic residues" evidence="3">
    <location>
        <begin position="782"/>
        <end position="800"/>
    </location>
</feature>
<organism evidence="4 5">
    <name type="scientific">Chenopodium quinoa</name>
    <name type="common">Quinoa</name>
    <dbReference type="NCBI Taxonomy" id="63459"/>
    <lineage>
        <taxon>Eukaryota</taxon>
        <taxon>Viridiplantae</taxon>
        <taxon>Streptophyta</taxon>
        <taxon>Embryophyta</taxon>
        <taxon>Tracheophyta</taxon>
        <taxon>Spermatophyta</taxon>
        <taxon>Magnoliopsida</taxon>
        <taxon>eudicotyledons</taxon>
        <taxon>Gunneridae</taxon>
        <taxon>Pentapetalae</taxon>
        <taxon>Caryophyllales</taxon>
        <taxon>Chenopodiaceae</taxon>
        <taxon>Chenopodioideae</taxon>
        <taxon>Atripliceae</taxon>
        <taxon>Chenopodium</taxon>
    </lineage>
</organism>